<evidence type="ECO:0000256" key="1">
    <source>
        <dbReference type="ARBA" id="ARBA00004123"/>
    </source>
</evidence>
<feature type="region of interest" description="Disordered" evidence="6">
    <location>
        <begin position="418"/>
        <end position="447"/>
    </location>
</feature>
<dbReference type="PANTHER" id="PTHR12802:SF155">
    <property type="entry name" value="DEUBIQUITINASE MYSM1"/>
    <property type="match status" value="1"/>
</dbReference>
<dbReference type="PROSITE" id="PS51294">
    <property type="entry name" value="HTH_MYB"/>
    <property type="match status" value="1"/>
</dbReference>
<dbReference type="GO" id="GO:0010468">
    <property type="term" value="P:regulation of gene expression"/>
    <property type="evidence" value="ECO:0007669"/>
    <property type="project" value="UniProtKB-ARBA"/>
</dbReference>
<feature type="domain" description="HTH myb-type" evidence="9">
    <location>
        <begin position="56"/>
        <end position="110"/>
    </location>
</feature>
<feature type="compositionally biased region" description="Basic residues" evidence="6">
    <location>
        <begin position="130"/>
        <end position="148"/>
    </location>
</feature>
<feature type="domain" description="Myb-like" evidence="7">
    <location>
        <begin position="56"/>
        <end position="106"/>
    </location>
</feature>
<dbReference type="GO" id="GO:0003677">
    <property type="term" value="F:DNA binding"/>
    <property type="evidence" value="ECO:0007669"/>
    <property type="project" value="UniProtKB-KW"/>
</dbReference>
<keyword evidence="2" id="KW-0805">Transcription regulation</keyword>
<evidence type="ECO:0000256" key="6">
    <source>
        <dbReference type="SAM" id="MobiDB-lite"/>
    </source>
</evidence>
<organism evidence="10">
    <name type="scientific">Anthurium amnicola</name>
    <dbReference type="NCBI Taxonomy" id="1678845"/>
    <lineage>
        <taxon>Eukaryota</taxon>
        <taxon>Viridiplantae</taxon>
        <taxon>Streptophyta</taxon>
        <taxon>Embryophyta</taxon>
        <taxon>Tracheophyta</taxon>
        <taxon>Spermatophyta</taxon>
        <taxon>Magnoliopsida</taxon>
        <taxon>Liliopsida</taxon>
        <taxon>Araceae</taxon>
        <taxon>Pothoideae</taxon>
        <taxon>Potheae</taxon>
        <taxon>Anthurium</taxon>
    </lineage>
</organism>
<keyword evidence="3" id="KW-0238">DNA-binding</keyword>
<protein>
    <submittedName>
        <fullName evidence="10">Protein LHY</fullName>
    </submittedName>
</protein>
<dbReference type="InterPro" id="IPR001005">
    <property type="entry name" value="SANT/Myb"/>
</dbReference>
<sequence>MYIQDKGGCLDLNSVVRNSGNLMLMDAIVPPAQSILPKELCSSGDELTPKVRKPYTITKQRERWTEEEHKRFLEALKLYGRAWRRIEEHIGTKTAVQIRSHAQKFFSKVVRDAEGSGTGSVEPIEIPPPRPKRKPVHPYPRKIGHSSHKIVTGSTPEERSPSPVSFVSTQENRSPTSVLSVIGSDAVGSSTSNQANPCTSPDPSTSGLMNLVGQVITEQENESGSPVLFGGEEIRSESRESETPKADSPMKTDISSEHSEESSPGEAPPTSLKLFGRTVLVAASQKPSASTSGCTPATDVETHQKETLADQTDPGSRLQRPHFGFPCESKWSSWSCGMMPQMMYCTPFSPELVNVTEATMASLPWWAFYRGVPCPLTHPYNIKLQQEPVRWRPGATDERELQRDSSWTGSCTAAASEAVMEDKNSDPVNSGRRAHSSDEEKEMISGEHLGFGRKRAASEYQAKGFVPYRRCLAEREVEQLKIESEERQCQRIRLCL</sequence>
<dbReference type="Gene3D" id="1.10.10.60">
    <property type="entry name" value="Homeodomain-like"/>
    <property type="match status" value="1"/>
</dbReference>
<evidence type="ECO:0000256" key="2">
    <source>
        <dbReference type="ARBA" id="ARBA00023015"/>
    </source>
</evidence>
<comment type="subcellular location">
    <subcellularLocation>
        <location evidence="1">Nucleus</location>
    </subcellularLocation>
</comment>
<keyword evidence="4" id="KW-0804">Transcription</keyword>
<dbReference type="GO" id="GO:0005634">
    <property type="term" value="C:nucleus"/>
    <property type="evidence" value="ECO:0007669"/>
    <property type="project" value="UniProtKB-SubCell"/>
</dbReference>
<dbReference type="PROSITE" id="PS50090">
    <property type="entry name" value="MYB_LIKE"/>
    <property type="match status" value="1"/>
</dbReference>
<dbReference type="Pfam" id="PF00249">
    <property type="entry name" value="Myb_DNA-binding"/>
    <property type="match status" value="1"/>
</dbReference>
<dbReference type="InterPro" id="IPR017930">
    <property type="entry name" value="Myb_dom"/>
</dbReference>
<evidence type="ECO:0000256" key="5">
    <source>
        <dbReference type="ARBA" id="ARBA00023242"/>
    </source>
</evidence>
<evidence type="ECO:0000256" key="3">
    <source>
        <dbReference type="ARBA" id="ARBA00023125"/>
    </source>
</evidence>
<feature type="domain" description="SANT" evidence="8">
    <location>
        <begin position="59"/>
        <end position="110"/>
    </location>
</feature>
<evidence type="ECO:0000256" key="4">
    <source>
        <dbReference type="ARBA" id="ARBA00023163"/>
    </source>
</evidence>
<dbReference type="InterPro" id="IPR006447">
    <property type="entry name" value="Myb_dom_plants"/>
</dbReference>
<feature type="compositionally biased region" description="Polar residues" evidence="6">
    <location>
        <begin position="162"/>
        <end position="179"/>
    </location>
</feature>
<dbReference type="SUPFAM" id="SSF46689">
    <property type="entry name" value="Homeodomain-like"/>
    <property type="match status" value="1"/>
</dbReference>
<dbReference type="PROSITE" id="PS51293">
    <property type="entry name" value="SANT"/>
    <property type="match status" value="1"/>
</dbReference>
<gene>
    <name evidence="10" type="primary">LHY_1</name>
    <name evidence="10" type="ORF">g.127679</name>
</gene>
<evidence type="ECO:0000259" key="7">
    <source>
        <dbReference type="PROSITE" id="PS50090"/>
    </source>
</evidence>
<feature type="region of interest" description="Disordered" evidence="6">
    <location>
        <begin position="114"/>
        <end position="271"/>
    </location>
</feature>
<feature type="compositionally biased region" description="Polar residues" evidence="6">
    <location>
        <begin position="187"/>
        <end position="208"/>
    </location>
</feature>
<accession>A0A1D1Z2A4</accession>
<feature type="compositionally biased region" description="Low complexity" evidence="6">
    <location>
        <begin position="262"/>
        <end position="271"/>
    </location>
</feature>
<feature type="compositionally biased region" description="Polar residues" evidence="6">
    <location>
        <begin position="285"/>
        <end position="295"/>
    </location>
</feature>
<name>A0A1D1Z2A4_9ARAE</name>
<evidence type="ECO:0000259" key="9">
    <source>
        <dbReference type="PROSITE" id="PS51294"/>
    </source>
</evidence>
<dbReference type="InterPro" id="IPR017884">
    <property type="entry name" value="SANT_dom"/>
</dbReference>
<feature type="region of interest" description="Disordered" evidence="6">
    <location>
        <begin position="284"/>
        <end position="322"/>
    </location>
</feature>
<dbReference type="PANTHER" id="PTHR12802">
    <property type="entry name" value="SWI/SNF COMPLEX-RELATED"/>
    <property type="match status" value="1"/>
</dbReference>
<feature type="compositionally biased region" description="Basic and acidic residues" evidence="6">
    <location>
        <begin position="435"/>
        <end position="445"/>
    </location>
</feature>
<feature type="compositionally biased region" description="Basic and acidic residues" evidence="6">
    <location>
        <begin position="232"/>
        <end position="261"/>
    </location>
</feature>
<dbReference type="FunFam" id="1.10.10.60:FF:000023">
    <property type="entry name" value="protein REVEILLE 6 isoform X1"/>
    <property type="match status" value="1"/>
</dbReference>
<evidence type="ECO:0000259" key="8">
    <source>
        <dbReference type="PROSITE" id="PS51293"/>
    </source>
</evidence>
<dbReference type="AlphaFoldDB" id="A0A1D1Z2A4"/>
<dbReference type="EMBL" id="GDJX01006918">
    <property type="protein sequence ID" value="JAT61018.1"/>
    <property type="molecule type" value="Transcribed_RNA"/>
</dbReference>
<keyword evidence="5" id="KW-0539">Nucleus</keyword>
<dbReference type="CDD" id="cd00167">
    <property type="entry name" value="SANT"/>
    <property type="match status" value="1"/>
</dbReference>
<dbReference type="NCBIfam" id="TIGR01557">
    <property type="entry name" value="myb_SHAQKYF"/>
    <property type="match status" value="1"/>
</dbReference>
<proteinExistence type="predicted"/>
<dbReference type="SMART" id="SM00717">
    <property type="entry name" value="SANT"/>
    <property type="match status" value="1"/>
</dbReference>
<dbReference type="InterPro" id="IPR009057">
    <property type="entry name" value="Homeodomain-like_sf"/>
</dbReference>
<reference evidence="10" key="1">
    <citation type="submission" date="2015-07" db="EMBL/GenBank/DDBJ databases">
        <title>Transcriptome Assembly of Anthurium amnicola.</title>
        <authorList>
            <person name="Suzuki J."/>
        </authorList>
    </citation>
    <scope>NUCLEOTIDE SEQUENCE</scope>
</reference>
<evidence type="ECO:0000313" key="10">
    <source>
        <dbReference type="EMBL" id="JAT61018.1"/>
    </source>
</evidence>